<reference evidence="4" key="1">
    <citation type="journal article" date="2023" name="Comput. Struct. Biotechnol. J.">
        <title>Discovery of a novel marine Bacteroidetes with a rich repertoire of carbohydrate-active enzymes.</title>
        <authorList>
            <person name="Chen B."/>
            <person name="Liu G."/>
            <person name="Chen Q."/>
            <person name="Wang H."/>
            <person name="Liu L."/>
            <person name="Tang K."/>
        </authorList>
    </citation>
    <scope>NUCLEOTIDE SEQUENCE</scope>
    <source>
        <strain evidence="4">TK19036</strain>
    </source>
</reference>
<evidence type="ECO:0000259" key="2">
    <source>
        <dbReference type="Pfam" id="PF25838"/>
    </source>
</evidence>
<dbReference type="InterPro" id="IPR058787">
    <property type="entry name" value="ApnL_M"/>
</dbReference>
<dbReference type="InterPro" id="IPR058788">
    <property type="entry name" value="ApnL_N"/>
</dbReference>
<dbReference type="Pfam" id="PF25838">
    <property type="entry name" value="Apionate_lact_M"/>
    <property type="match status" value="1"/>
</dbReference>
<feature type="domain" description="D-apionate lactonase TIM barrel" evidence="2">
    <location>
        <begin position="292"/>
        <end position="565"/>
    </location>
</feature>
<evidence type="ECO:0000259" key="1">
    <source>
        <dbReference type="Pfam" id="PF25837"/>
    </source>
</evidence>
<proteinExistence type="predicted"/>
<organism evidence="4">
    <name type="scientific">Roseihalotalea indica</name>
    <dbReference type="NCBI Taxonomy" id="2867963"/>
    <lineage>
        <taxon>Bacteria</taxon>
        <taxon>Pseudomonadati</taxon>
        <taxon>Bacteroidota</taxon>
        <taxon>Cytophagia</taxon>
        <taxon>Cytophagales</taxon>
        <taxon>Catalimonadaceae</taxon>
        <taxon>Roseihalotalea</taxon>
    </lineage>
</organism>
<evidence type="ECO:0000259" key="3">
    <source>
        <dbReference type="Pfam" id="PF25839"/>
    </source>
</evidence>
<dbReference type="Pfam" id="PF25839">
    <property type="entry name" value="Apionate_lact_C"/>
    <property type="match status" value="1"/>
</dbReference>
<feature type="domain" description="D-apionate lactonase N-terminal" evidence="1">
    <location>
        <begin position="16"/>
        <end position="234"/>
    </location>
</feature>
<protein>
    <submittedName>
        <fullName evidence="4">Uncharacterized protein</fullName>
    </submittedName>
</protein>
<dbReference type="EMBL" id="CP120682">
    <property type="protein sequence ID" value="WKN38813.1"/>
    <property type="molecule type" value="Genomic_DNA"/>
</dbReference>
<name>A0AA49JF35_9BACT</name>
<evidence type="ECO:0000313" key="4">
    <source>
        <dbReference type="EMBL" id="WKN38813.1"/>
    </source>
</evidence>
<dbReference type="AlphaFoldDB" id="A0AA49JF35"/>
<gene>
    <name evidence="4" type="ORF">K4G66_08865</name>
</gene>
<sequence>MTTTSSSQETIYYGGSSHRPPLVTRLGAGALSCQYEEGNLRYIRVGDIELVRMIYSAVRDHNWGTVTPQIVKEEIDQHEDHFSITYYCRYQQDAIDFTARYQIQGDADGSIRFVMEGEAMSTFQRNRIGFCVLHPASAAGAPCQIDTVNRDRKEGHFPTYIQPQQPFQDIQRMQWQPAEGVTALLEFEGDTFETEDQRNWTDDSFKTYCTPLSLPFPATVTKGEKIKQTVTLRLLQAPKNISATENPLTFSISEKALPLPAIGIGQSSEAEPTNQPIGISRLGGNRVILTHELTDRDIALLRAIGFSHYRVDLRLYEKDWLTRWQRALKEAEALDWPLELALHFSHNSAQELSAFTDTASGAPVKSLLIFHRDTKVSPAELLQQLVPDLRRLFPKAQVGSGTDYFFTELNRNRVATTDLDFLTYSINPQVHHFDNQSLIETLEAQAYTVNSTRQFAGSKSIHISPISLKMRKNPNATGPEPAATPHTLPASVDTRQMSLFGAGWTVGSLRNLIQSSVASLTYYETLGRKGIMQGDHEPLSPDMFPASQGMVYPMYFVFQFLLSQKGVQIRETSVSQPWQIEALVFQTQEGMCAMVANLQPEAITVQLPEAFFSSVKIFDENTFGQATMQAADFLRKDYQECTTELHLPPYALAFLRSN</sequence>
<dbReference type="SUPFAM" id="SSF51445">
    <property type="entry name" value="(Trans)glycosidases"/>
    <property type="match status" value="1"/>
</dbReference>
<dbReference type="InterPro" id="IPR058789">
    <property type="entry name" value="ApnL_C"/>
</dbReference>
<accession>A0AA49JF35</accession>
<dbReference type="InterPro" id="IPR017853">
    <property type="entry name" value="GH"/>
</dbReference>
<reference evidence="4" key="2">
    <citation type="journal article" date="2024" name="Antonie Van Leeuwenhoek">
        <title>Roseihalotalea indica gen. nov., sp. nov., a halophilic Bacteroidetes from mesopelagic Southwest Indian Ocean with higher carbohydrate metabolic potential.</title>
        <authorList>
            <person name="Chen B."/>
            <person name="Zhang M."/>
            <person name="Lin D."/>
            <person name="Ye J."/>
            <person name="Tang K."/>
        </authorList>
    </citation>
    <scope>NUCLEOTIDE SEQUENCE</scope>
    <source>
        <strain evidence="4">TK19036</strain>
    </source>
</reference>
<dbReference type="Pfam" id="PF25837">
    <property type="entry name" value="Apionate_lact_N"/>
    <property type="match status" value="1"/>
</dbReference>
<feature type="domain" description="D-apionate lactonase C-terminal" evidence="3">
    <location>
        <begin position="579"/>
        <end position="655"/>
    </location>
</feature>